<name>A0A2U2PAC2_9SPHI</name>
<keyword evidence="2" id="KW-1185">Reference proteome</keyword>
<dbReference type="Proteomes" id="UP000245647">
    <property type="component" value="Unassembled WGS sequence"/>
</dbReference>
<proteinExistence type="predicted"/>
<protein>
    <submittedName>
        <fullName evidence="1">Uncharacterized protein</fullName>
    </submittedName>
</protein>
<comment type="caution">
    <text evidence="1">The sequence shown here is derived from an EMBL/GenBank/DDBJ whole genome shotgun (WGS) entry which is preliminary data.</text>
</comment>
<dbReference type="EMBL" id="QEAS01000036">
    <property type="protein sequence ID" value="PWG78079.1"/>
    <property type="molecule type" value="Genomic_DNA"/>
</dbReference>
<organism evidence="1 2">
    <name type="scientific">Pararcticibacter amylolyticus</name>
    <dbReference type="NCBI Taxonomy" id="2173175"/>
    <lineage>
        <taxon>Bacteria</taxon>
        <taxon>Pseudomonadati</taxon>
        <taxon>Bacteroidota</taxon>
        <taxon>Sphingobacteriia</taxon>
        <taxon>Sphingobacteriales</taxon>
        <taxon>Sphingobacteriaceae</taxon>
        <taxon>Pararcticibacter</taxon>
    </lineage>
</organism>
<evidence type="ECO:0000313" key="2">
    <source>
        <dbReference type="Proteomes" id="UP000245647"/>
    </source>
</evidence>
<accession>A0A2U2PAC2</accession>
<evidence type="ECO:0000313" key="1">
    <source>
        <dbReference type="EMBL" id="PWG78079.1"/>
    </source>
</evidence>
<sequence length="163" mass="19393">MLFVSALLGECRNRGHYSCDQSIIDRIIHDDSKSSCYIVIFVDDQSDIFPVVIQYDKLLNYYRWFEKKDHLSGKREVKRAIESSRPIKLNSLSMAQITADMKINPKENKYSDEDMHSLLKKFNDNQIKKMSVRDRNYLIYTLITKYCKFLYQEDETGAFRFFN</sequence>
<gene>
    <name evidence="1" type="ORF">DDR33_24210</name>
</gene>
<reference evidence="1 2" key="1">
    <citation type="submission" date="2018-04" db="EMBL/GenBank/DDBJ databases">
        <title>Pedobacter chongqingensis sp. nov., isolated from a rottenly hemp rope.</title>
        <authorList>
            <person name="Cai Y."/>
        </authorList>
    </citation>
    <scope>NUCLEOTIDE SEQUENCE [LARGE SCALE GENOMIC DNA]</scope>
    <source>
        <strain evidence="1 2">FJ4-8</strain>
    </source>
</reference>
<dbReference type="AlphaFoldDB" id="A0A2U2PAC2"/>